<feature type="domain" description="N-end aminoacyl transferase N-terminal" evidence="6">
    <location>
        <begin position="15"/>
        <end position="98"/>
    </location>
</feature>
<name>A0A899FXR9_9ASCO</name>
<evidence type="ECO:0000256" key="4">
    <source>
        <dbReference type="ARBA" id="ARBA00023315"/>
    </source>
</evidence>
<evidence type="ECO:0000256" key="3">
    <source>
        <dbReference type="ARBA" id="ARBA00022786"/>
    </source>
</evidence>
<dbReference type="GO" id="GO:0005737">
    <property type="term" value="C:cytoplasm"/>
    <property type="evidence" value="ECO:0007669"/>
    <property type="project" value="TreeGrafter"/>
</dbReference>
<dbReference type="InterPro" id="IPR016181">
    <property type="entry name" value="Acyl_CoA_acyltransferase"/>
</dbReference>
<organism evidence="8 9">
    <name type="scientific">Pneumocystis wakefieldiae</name>
    <dbReference type="NCBI Taxonomy" id="38082"/>
    <lineage>
        <taxon>Eukaryota</taxon>
        <taxon>Fungi</taxon>
        <taxon>Dikarya</taxon>
        <taxon>Ascomycota</taxon>
        <taxon>Taphrinomycotina</taxon>
        <taxon>Pneumocystomycetes</taxon>
        <taxon>Pneumocystaceae</taxon>
        <taxon>Pneumocystis</taxon>
    </lineage>
</organism>
<keyword evidence="9" id="KW-1185">Reference proteome</keyword>
<gene>
    <name evidence="8" type="ORF">MERGE_000204</name>
</gene>
<comment type="similarity">
    <text evidence="1 5">Belongs to the R-transferase family.</text>
</comment>
<dbReference type="OrthoDB" id="74183at2759"/>
<comment type="function">
    <text evidence="5">Involved in the post-translational conjugation of arginine to the N-terminal aspartate or glutamate of a protein. This arginylation is required for degradation of the protein via the ubiquitin pathway.</text>
</comment>
<reference evidence="8" key="1">
    <citation type="submission" date="2020-06" db="EMBL/GenBank/DDBJ databases">
        <title>Genomes of multiple members of Pneumocystis genus reveal paths to human pathogen Pneumocystis jirovecii.</title>
        <authorList>
            <person name="Cisse O.H."/>
            <person name="Ma L."/>
            <person name="Dekker J."/>
            <person name="Khil P."/>
            <person name="Jo J."/>
            <person name="Brenchley J."/>
            <person name="Blair R."/>
            <person name="Pahar B."/>
            <person name="Chabe M."/>
            <person name="Van Rompay K.A."/>
            <person name="Keesler R."/>
            <person name="Sukura A."/>
            <person name="Hirsch V."/>
            <person name="Kutty G."/>
            <person name="Liu Y."/>
            <person name="Peng L."/>
            <person name="Chen J."/>
            <person name="Song J."/>
            <person name="Weissenbacher-Lang C."/>
            <person name="Xu J."/>
            <person name="Upham N.S."/>
            <person name="Stajich J.E."/>
            <person name="Cuomo C.A."/>
            <person name="Cushion M.T."/>
            <person name="Kovacs J.A."/>
        </authorList>
    </citation>
    <scope>NUCLEOTIDE SEQUENCE</scope>
    <source>
        <strain evidence="8">2A</strain>
    </source>
</reference>
<keyword evidence="4 5" id="KW-0012">Acyltransferase</keyword>
<comment type="catalytic activity">
    <reaction evidence="5">
        <text>an N-terminal L-alpha-aminoacyl-[protein] + L-arginyl-tRNA(Arg) = an N-terminal L-arginyl-L-aminoacyl-[protein] + tRNA(Arg) + H(+)</text>
        <dbReference type="Rhea" id="RHEA:10208"/>
        <dbReference type="Rhea" id="RHEA-COMP:9658"/>
        <dbReference type="Rhea" id="RHEA-COMP:9673"/>
        <dbReference type="Rhea" id="RHEA-COMP:10636"/>
        <dbReference type="Rhea" id="RHEA-COMP:10638"/>
        <dbReference type="ChEBI" id="CHEBI:15378"/>
        <dbReference type="ChEBI" id="CHEBI:78442"/>
        <dbReference type="ChEBI" id="CHEBI:78513"/>
        <dbReference type="ChEBI" id="CHEBI:78597"/>
        <dbReference type="ChEBI" id="CHEBI:83562"/>
        <dbReference type="EC" id="2.3.2.8"/>
    </reaction>
</comment>
<evidence type="ECO:0000259" key="7">
    <source>
        <dbReference type="Pfam" id="PF04377"/>
    </source>
</evidence>
<dbReference type="AlphaFoldDB" id="A0A899FXR9"/>
<evidence type="ECO:0000256" key="1">
    <source>
        <dbReference type="ARBA" id="ARBA00009991"/>
    </source>
</evidence>
<dbReference type="Proteomes" id="UP000663699">
    <property type="component" value="Chromosome 1"/>
</dbReference>
<evidence type="ECO:0000256" key="5">
    <source>
        <dbReference type="PIRNR" id="PIRNR037207"/>
    </source>
</evidence>
<dbReference type="Pfam" id="PF04376">
    <property type="entry name" value="ATE_N"/>
    <property type="match status" value="1"/>
</dbReference>
<keyword evidence="2 5" id="KW-0808">Transferase</keyword>
<dbReference type="InterPro" id="IPR017137">
    <property type="entry name" value="Arg-tRNA-P_Trfase_1_euk"/>
</dbReference>
<dbReference type="PANTHER" id="PTHR21367">
    <property type="entry name" value="ARGININE-TRNA-PROTEIN TRANSFERASE 1"/>
    <property type="match status" value="1"/>
</dbReference>
<evidence type="ECO:0000313" key="9">
    <source>
        <dbReference type="Proteomes" id="UP000663699"/>
    </source>
</evidence>
<dbReference type="PIRSF" id="PIRSF037207">
    <property type="entry name" value="ATE1_euk"/>
    <property type="match status" value="1"/>
</dbReference>
<dbReference type="SUPFAM" id="SSF55729">
    <property type="entry name" value="Acyl-CoA N-acyltransferases (Nat)"/>
    <property type="match status" value="1"/>
</dbReference>
<dbReference type="EMBL" id="CP054532">
    <property type="protein sequence ID" value="QSL64049.1"/>
    <property type="molecule type" value="Genomic_DNA"/>
</dbReference>
<evidence type="ECO:0000259" key="6">
    <source>
        <dbReference type="Pfam" id="PF04376"/>
    </source>
</evidence>
<dbReference type="InterPro" id="IPR007471">
    <property type="entry name" value="N-end_Aminoacyl_Trfase_N"/>
</dbReference>
<proteinExistence type="inferred from homology"/>
<feature type="domain" description="N-end rule aminoacyl transferase C-terminal" evidence="7">
    <location>
        <begin position="154"/>
        <end position="283"/>
    </location>
</feature>
<sequence length="428" mass="50143">MSTEFVTFLGYSSDRCGYCGSEGETSNQDRLYSPGKGLETIGLWAYTMECQTYEMLLNRGWRRSGHYIYKPNSKRSCCKLYTIRLDAQKFKPSKNQKKAVKRLYEHIWDKTIPKNQSWNLFDIIHKIDTDKVDDTSVFSHAFKVTIESNTYTDEKYALYVNYQIHIHKEPEDRIKKKGFVRFLCDTPLKYEPKTGCGTFHQCYRLDGRLIAMGVIDILPGGISSVYFIYESNMQNLSLGKISACREICLTQERKSQFYYMGYYIYNHQKMKYKGEYHPSELLDPETYEWIPLKRYLEHWKLGGSLYISFHTLETTQNNIPPMCDVSYLDSLHVNTLESKTTKSPQKYKNSLFDYDVPGILKEKDIQNLDLEKILVFEDMTIIPLSQSRYYKSQENVKRMIVESVSALGIELAKKLCFIIDIQDSYLKS</sequence>
<dbReference type="InterPro" id="IPR007472">
    <property type="entry name" value="N-end_Aminoacyl_Trfase_C"/>
</dbReference>
<protein>
    <recommendedName>
        <fullName evidence="5">Arginyl-tRNA--protein transferase 1</fullName>
        <shortName evidence="5">Arginyltransferase 1</shortName>
        <shortName evidence="5">R-transferase 1</shortName>
        <ecNumber evidence="5">2.3.2.8</ecNumber>
    </recommendedName>
    <alternativeName>
        <fullName evidence="5">Arginine-tRNA--protein transferase 1</fullName>
    </alternativeName>
</protein>
<dbReference type="InterPro" id="IPR030700">
    <property type="entry name" value="N-end_Aminoacyl_Trfase"/>
</dbReference>
<dbReference type="Pfam" id="PF04377">
    <property type="entry name" value="ATE_C"/>
    <property type="match status" value="1"/>
</dbReference>
<evidence type="ECO:0000256" key="2">
    <source>
        <dbReference type="ARBA" id="ARBA00022679"/>
    </source>
</evidence>
<accession>A0A899FXR9</accession>
<dbReference type="GO" id="GO:0004057">
    <property type="term" value="F:arginyl-tRNA--protein transferase activity"/>
    <property type="evidence" value="ECO:0007669"/>
    <property type="project" value="UniProtKB-EC"/>
</dbReference>
<keyword evidence="3 5" id="KW-0833">Ubl conjugation pathway</keyword>
<evidence type="ECO:0000313" key="8">
    <source>
        <dbReference type="EMBL" id="QSL64049.1"/>
    </source>
</evidence>
<dbReference type="PANTHER" id="PTHR21367:SF1">
    <property type="entry name" value="ARGINYL-TRNA--PROTEIN TRANSFERASE 1"/>
    <property type="match status" value="1"/>
</dbReference>
<dbReference type="EC" id="2.3.2.8" evidence="5"/>